<evidence type="ECO:0000313" key="4">
    <source>
        <dbReference type="Proteomes" id="UP000058925"/>
    </source>
</evidence>
<dbReference type="OrthoDB" id="37941at2157"/>
<dbReference type="InterPro" id="IPR037523">
    <property type="entry name" value="VOC_core"/>
</dbReference>
<keyword evidence="3" id="KW-0560">Oxidoreductase</keyword>
<feature type="domain" description="VOC" evidence="2">
    <location>
        <begin position="199"/>
        <end position="325"/>
    </location>
</feature>
<dbReference type="GeneID" id="60421803"/>
<dbReference type="GO" id="GO:0046872">
    <property type="term" value="F:metal ion binding"/>
    <property type="evidence" value="ECO:0007669"/>
    <property type="project" value="UniProtKB-KW"/>
</dbReference>
<dbReference type="AlphaFoldDB" id="A0A654LYE6"/>
<keyword evidence="3" id="KW-0223">Dioxygenase</keyword>
<gene>
    <name evidence="3" type="primary">catE_2</name>
    <name evidence="3" type="ORF">NMY3_01804</name>
</gene>
<keyword evidence="1" id="KW-0479">Metal-binding</keyword>
<organism evidence="3 4">
    <name type="scientific">Candidatus Nitrosocosmicus oleophilus</name>
    <dbReference type="NCBI Taxonomy" id="1353260"/>
    <lineage>
        <taxon>Archaea</taxon>
        <taxon>Nitrososphaerota</taxon>
        <taxon>Nitrososphaeria</taxon>
        <taxon>Nitrososphaerales</taxon>
        <taxon>Nitrososphaeraceae</taxon>
        <taxon>Candidatus Nitrosocosmicus</taxon>
    </lineage>
</organism>
<accession>A0A654LYE6</accession>
<dbReference type="InterPro" id="IPR029068">
    <property type="entry name" value="Glyas_Bleomycin-R_OHBP_Dase"/>
</dbReference>
<sequence>MDHNNSNNSNKKDNRFIANPSLKIDHVHLKVSNLQNSIDFYESILGFRMVQKSSENNTSYLGTYEPGQDGVSSLLVLSQIDSVDSNITSNPSIIKREAGLYHFAILLPERKFLASFLQHIQENLRPQYYEGMADHAVSESLYLHDPDNNGIEVYHDRHPSEWIWTGQNKIHMVTEPLDVKNLLNSESYGTWKGFPKKTSIGHVHLHVSNLPKAKKFYQDMIGLYHTASYPGANFFAADRYHHHVATNSWIGTNILPNSANNLNNVGLDHFAIQIPDDNKEKNSLKNQLLSNGISIDENLLELEYRQESSFYVYDQDGIKIQFIFL</sequence>
<dbReference type="PROSITE" id="PS00934">
    <property type="entry name" value="GLYOXALASE_I_1"/>
    <property type="match status" value="1"/>
</dbReference>
<dbReference type="KEGG" id="taa:NMY3_01804"/>
<dbReference type="InterPro" id="IPR018146">
    <property type="entry name" value="Glyoxalase_1_CS"/>
</dbReference>
<reference evidence="4" key="1">
    <citation type="submission" date="2015-10" db="EMBL/GenBank/DDBJ databases">
        <title>Niche specialization of a soil ammonia-oxidizing archaeon, Candidatus Nitrosocosmicus oleophilus.</title>
        <authorList>
            <person name="Jung M.-Y."/>
            <person name="Rhee S.-K."/>
        </authorList>
    </citation>
    <scope>NUCLEOTIDE SEQUENCE [LARGE SCALE GENOMIC DNA]</scope>
    <source>
        <strain evidence="4">MY3</strain>
    </source>
</reference>
<name>A0A654LYE6_9ARCH</name>
<dbReference type="EC" id="1.13.11.2" evidence="3"/>
<evidence type="ECO:0000256" key="1">
    <source>
        <dbReference type="ARBA" id="ARBA00022723"/>
    </source>
</evidence>
<dbReference type="RefSeq" id="WP_196818357.1">
    <property type="nucleotide sequence ID" value="NZ_CP012850.1"/>
</dbReference>
<dbReference type="PANTHER" id="PTHR43279">
    <property type="entry name" value="CATECHOL-2,3-DIOXYGENASE"/>
    <property type="match status" value="1"/>
</dbReference>
<dbReference type="SUPFAM" id="SSF54593">
    <property type="entry name" value="Glyoxalase/Bleomycin resistance protein/Dihydroxybiphenyl dioxygenase"/>
    <property type="match status" value="2"/>
</dbReference>
<dbReference type="PANTHER" id="PTHR43279:SF1">
    <property type="entry name" value="CATECHOL-2,3-DIOXYGENASE"/>
    <property type="match status" value="1"/>
</dbReference>
<evidence type="ECO:0000313" key="3">
    <source>
        <dbReference type="EMBL" id="ALI36007.1"/>
    </source>
</evidence>
<protein>
    <submittedName>
        <fullName evidence="3">Catechol-2,3-dioxygenase</fullName>
        <ecNumber evidence="3">1.13.11.2</ecNumber>
    </submittedName>
</protein>
<dbReference type="Proteomes" id="UP000058925">
    <property type="component" value="Chromosome"/>
</dbReference>
<dbReference type="Pfam" id="PF00903">
    <property type="entry name" value="Glyoxalase"/>
    <property type="match status" value="2"/>
</dbReference>
<keyword evidence="4" id="KW-1185">Reference proteome</keyword>
<dbReference type="Gene3D" id="3.10.180.10">
    <property type="entry name" value="2,3-Dihydroxybiphenyl 1,2-Dioxygenase, domain 1"/>
    <property type="match status" value="2"/>
</dbReference>
<dbReference type="GO" id="GO:0004462">
    <property type="term" value="F:lactoylglutathione lyase activity"/>
    <property type="evidence" value="ECO:0007669"/>
    <property type="project" value="InterPro"/>
</dbReference>
<dbReference type="InterPro" id="IPR004360">
    <property type="entry name" value="Glyas_Fos-R_dOase_dom"/>
</dbReference>
<feature type="domain" description="VOC" evidence="2">
    <location>
        <begin position="23"/>
        <end position="156"/>
    </location>
</feature>
<evidence type="ECO:0000259" key="2">
    <source>
        <dbReference type="PROSITE" id="PS51819"/>
    </source>
</evidence>
<proteinExistence type="predicted"/>
<dbReference type="PROSITE" id="PS51819">
    <property type="entry name" value="VOC"/>
    <property type="match status" value="2"/>
</dbReference>
<dbReference type="GO" id="GO:0018577">
    <property type="term" value="F:catechol 2,3-dioxygenase activity"/>
    <property type="evidence" value="ECO:0007669"/>
    <property type="project" value="UniProtKB-EC"/>
</dbReference>
<dbReference type="EMBL" id="CP012850">
    <property type="protein sequence ID" value="ALI36007.1"/>
    <property type="molecule type" value="Genomic_DNA"/>
</dbReference>